<feature type="compositionally biased region" description="Low complexity" evidence="6">
    <location>
        <begin position="342"/>
        <end position="357"/>
    </location>
</feature>
<name>S3CAI3_OPHP1</name>
<dbReference type="PANTHER" id="PTHR33048:SF2">
    <property type="entry name" value="SRPK"/>
    <property type="match status" value="1"/>
</dbReference>
<proteinExistence type="inferred from homology"/>
<sequence>MADDFTIEAFTLLAIGLCFILLRTYARLSKTGMTGFKLDDYLMLVAAAVYTAETVLAYTVGAYWHGLANNGMTDAERLALDPNSEEFRMRVNGSKTQVAGWSSYTLLLWLLKASMCSFYLRLTEGLEYRNKIYVGFGLIASTWIAVLFSILLGCHPMHKNWQIYPDPGNACQPAISRIDIFVTVVLNVLTDLYLMSIPLPMLWAANLRPVKKIGLMLLFSGGIFVTMAGILRCVLIITNPITGAQQAGSWACRETFVAVVTSNAPMIFPLMKRWGGPLFSTMRSGLSSRSRSKRSGGTGGSRSATGMIILEDKNPRRGQGPISVNPIPNMTFSESEEAINEQQLQQQLQVQKQAQAQAERDAQSTSHYHHNKNGASFDTRANLGDIEHQSGITKKVEMHVTEEERRRRSGGSNGSDSIDIMEAIQGAHRGNYFLTQQNDQPRRNIANGSAGAGSINEHSSSLPSTTAASPLAMHAWDGHTSSASGAIDSKHGTMGLTGSRR</sequence>
<dbReference type="HOGENOM" id="CLU_019101_0_1_1"/>
<feature type="transmembrane region" description="Helical" evidence="7">
    <location>
        <begin position="174"/>
        <end position="194"/>
    </location>
</feature>
<reference evidence="9 10" key="1">
    <citation type="journal article" date="2013" name="BMC Genomics">
        <title>The genome and transcriptome of the pine saprophyte Ophiostoma piceae, and a comparison with the bark beetle-associated pine pathogen Grosmannia clavigera.</title>
        <authorList>
            <person name="Haridas S."/>
            <person name="Wang Y."/>
            <person name="Lim L."/>
            <person name="Massoumi Alamouti S."/>
            <person name="Jackman S."/>
            <person name="Docking R."/>
            <person name="Robertson G."/>
            <person name="Birol I."/>
            <person name="Bohlmann J."/>
            <person name="Breuil C."/>
        </authorList>
    </citation>
    <scope>NUCLEOTIDE SEQUENCE [LARGE SCALE GENOMIC DNA]</scope>
    <source>
        <strain evidence="9 10">UAMH 11346</strain>
    </source>
</reference>
<evidence type="ECO:0000256" key="7">
    <source>
        <dbReference type="SAM" id="Phobius"/>
    </source>
</evidence>
<keyword evidence="10" id="KW-1185">Reference proteome</keyword>
<dbReference type="eggNOG" id="ENOG502RSJA">
    <property type="taxonomic scope" value="Eukaryota"/>
</dbReference>
<feature type="transmembrane region" description="Helical" evidence="7">
    <location>
        <begin position="6"/>
        <end position="26"/>
    </location>
</feature>
<evidence type="ECO:0000313" key="10">
    <source>
        <dbReference type="Proteomes" id="UP000016923"/>
    </source>
</evidence>
<evidence type="ECO:0000256" key="2">
    <source>
        <dbReference type="ARBA" id="ARBA00022692"/>
    </source>
</evidence>
<comment type="subcellular location">
    <subcellularLocation>
        <location evidence="1">Membrane</location>
        <topology evidence="1">Multi-pass membrane protein</topology>
    </subcellularLocation>
</comment>
<evidence type="ECO:0000256" key="1">
    <source>
        <dbReference type="ARBA" id="ARBA00004141"/>
    </source>
</evidence>
<evidence type="ECO:0000256" key="3">
    <source>
        <dbReference type="ARBA" id="ARBA00022989"/>
    </source>
</evidence>
<feature type="transmembrane region" description="Helical" evidence="7">
    <location>
        <begin position="38"/>
        <end position="64"/>
    </location>
</feature>
<comment type="similarity">
    <text evidence="5">Belongs to the SAT4 family.</text>
</comment>
<evidence type="ECO:0000256" key="6">
    <source>
        <dbReference type="SAM" id="MobiDB-lite"/>
    </source>
</evidence>
<dbReference type="InterPro" id="IPR049326">
    <property type="entry name" value="Rhodopsin_dom_fungi"/>
</dbReference>
<dbReference type="AlphaFoldDB" id="S3CAI3"/>
<keyword evidence="3 7" id="KW-1133">Transmembrane helix</keyword>
<dbReference type="OrthoDB" id="2988756at2759"/>
<evidence type="ECO:0000313" key="9">
    <source>
        <dbReference type="EMBL" id="EPE10544.1"/>
    </source>
</evidence>
<evidence type="ECO:0000259" key="8">
    <source>
        <dbReference type="Pfam" id="PF20684"/>
    </source>
</evidence>
<dbReference type="STRING" id="1262450.S3CAI3"/>
<organism evidence="9 10">
    <name type="scientific">Ophiostoma piceae (strain UAMH 11346)</name>
    <name type="common">Sap stain fungus</name>
    <dbReference type="NCBI Taxonomy" id="1262450"/>
    <lineage>
        <taxon>Eukaryota</taxon>
        <taxon>Fungi</taxon>
        <taxon>Dikarya</taxon>
        <taxon>Ascomycota</taxon>
        <taxon>Pezizomycotina</taxon>
        <taxon>Sordariomycetes</taxon>
        <taxon>Sordariomycetidae</taxon>
        <taxon>Ophiostomatales</taxon>
        <taxon>Ophiostomataceae</taxon>
        <taxon>Ophiostoma</taxon>
    </lineage>
</organism>
<dbReference type="Pfam" id="PF20684">
    <property type="entry name" value="Fung_rhodopsin"/>
    <property type="match status" value="1"/>
</dbReference>
<feature type="region of interest" description="Disordered" evidence="6">
    <location>
        <begin position="283"/>
        <end position="417"/>
    </location>
</feature>
<dbReference type="InterPro" id="IPR052337">
    <property type="entry name" value="SAT4-like"/>
</dbReference>
<feature type="compositionally biased region" description="Low complexity" evidence="6">
    <location>
        <begin position="459"/>
        <end position="472"/>
    </location>
</feature>
<dbReference type="GO" id="GO:0016020">
    <property type="term" value="C:membrane"/>
    <property type="evidence" value="ECO:0007669"/>
    <property type="project" value="UniProtKB-SubCell"/>
</dbReference>
<feature type="compositionally biased region" description="Basic and acidic residues" evidence="6">
    <location>
        <begin position="394"/>
        <end position="406"/>
    </location>
</feature>
<dbReference type="EMBL" id="KE148146">
    <property type="protein sequence ID" value="EPE10544.1"/>
    <property type="molecule type" value="Genomic_DNA"/>
</dbReference>
<accession>S3CAI3</accession>
<gene>
    <name evidence="9" type="ORF">F503_05639</name>
</gene>
<keyword evidence="2 7" id="KW-0812">Transmembrane</keyword>
<dbReference type="VEuPathDB" id="FungiDB:F503_05639"/>
<feature type="region of interest" description="Disordered" evidence="6">
    <location>
        <begin position="442"/>
        <end position="501"/>
    </location>
</feature>
<evidence type="ECO:0000256" key="4">
    <source>
        <dbReference type="ARBA" id="ARBA00023136"/>
    </source>
</evidence>
<feature type="transmembrane region" description="Helical" evidence="7">
    <location>
        <begin position="98"/>
        <end position="120"/>
    </location>
</feature>
<feature type="transmembrane region" description="Helical" evidence="7">
    <location>
        <begin position="215"/>
        <end position="237"/>
    </location>
</feature>
<feature type="domain" description="Rhodopsin" evidence="8">
    <location>
        <begin position="22"/>
        <end position="273"/>
    </location>
</feature>
<protein>
    <submittedName>
        <fullName evidence="9">Short-chain dehydrogenase reductase sdr</fullName>
    </submittedName>
</protein>
<dbReference type="Proteomes" id="UP000016923">
    <property type="component" value="Unassembled WGS sequence"/>
</dbReference>
<dbReference type="OMA" id="PLAMHAW"/>
<evidence type="ECO:0000256" key="5">
    <source>
        <dbReference type="ARBA" id="ARBA00038359"/>
    </source>
</evidence>
<keyword evidence="4 7" id="KW-0472">Membrane</keyword>
<dbReference type="PANTHER" id="PTHR33048">
    <property type="entry name" value="PTH11-LIKE INTEGRAL MEMBRANE PROTEIN (AFU_ORTHOLOGUE AFUA_5G11245)"/>
    <property type="match status" value="1"/>
</dbReference>
<feature type="transmembrane region" description="Helical" evidence="7">
    <location>
        <begin position="132"/>
        <end position="154"/>
    </location>
</feature>